<dbReference type="Pfam" id="PF17919">
    <property type="entry name" value="RT_RNaseH_2"/>
    <property type="match status" value="1"/>
</dbReference>
<dbReference type="PROSITE" id="PS50878">
    <property type="entry name" value="RT_POL"/>
    <property type="match status" value="1"/>
</dbReference>
<keyword evidence="1" id="KW-0645">Protease</keyword>
<dbReference type="InterPro" id="IPR050951">
    <property type="entry name" value="Retrovirus_Pol_polyprotein"/>
</dbReference>
<feature type="region of interest" description="Disordered" evidence="9">
    <location>
        <begin position="821"/>
        <end position="846"/>
    </location>
</feature>
<name>A0AAD8TCY7_LOLMU</name>
<organism evidence="11 12">
    <name type="scientific">Lolium multiflorum</name>
    <name type="common">Italian ryegrass</name>
    <name type="synonym">Lolium perenne subsp. multiflorum</name>
    <dbReference type="NCBI Taxonomy" id="4521"/>
    <lineage>
        <taxon>Eukaryota</taxon>
        <taxon>Viridiplantae</taxon>
        <taxon>Streptophyta</taxon>
        <taxon>Embryophyta</taxon>
        <taxon>Tracheophyta</taxon>
        <taxon>Spermatophyta</taxon>
        <taxon>Magnoliopsida</taxon>
        <taxon>Liliopsida</taxon>
        <taxon>Poales</taxon>
        <taxon>Poaceae</taxon>
        <taxon>BOP clade</taxon>
        <taxon>Pooideae</taxon>
        <taxon>Poodae</taxon>
        <taxon>Poeae</taxon>
        <taxon>Poeae Chloroplast Group 2 (Poeae type)</taxon>
        <taxon>Loliodinae</taxon>
        <taxon>Loliinae</taxon>
        <taxon>Lolium</taxon>
    </lineage>
</organism>
<feature type="region of interest" description="Disordered" evidence="9">
    <location>
        <begin position="92"/>
        <end position="129"/>
    </location>
</feature>
<evidence type="ECO:0000256" key="9">
    <source>
        <dbReference type="SAM" id="MobiDB-lite"/>
    </source>
</evidence>
<evidence type="ECO:0000256" key="6">
    <source>
        <dbReference type="ARBA" id="ARBA00022801"/>
    </source>
</evidence>
<evidence type="ECO:0000313" key="12">
    <source>
        <dbReference type="Proteomes" id="UP001231189"/>
    </source>
</evidence>
<dbReference type="Gene3D" id="3.30.70.270">
    <property type="match status" value="2"/>
</dbReference>
<keyword evidence="8" id="KW-0511">Multifunctional enzyme</keyword>
<dbReference type="InterPro" id="IPR041577">
    <property type="entry name" value="RT_RNaseH_2"/>
</dbReference>
<gene>
    <name evidence="11" type="ORF">QYE76_040209</name>
</gene>
<dbReference type="GO" id="GO:0006508">
    <property type="term" value="P:proteolysis"/>
    <property type="evidence" value="ECO:0007669"/>
    <property type="project" value="UniProtKB-KW"/>
</dbReference>
<dbReference type="InterPro" id="IPR000477">
    <property type="entry name" value="RT_dom"/>
</dbReference>
<dbReference type="SUPFAM" id="SSF54160">
    <property type="entry name" value="Chromo domain-like"/>
    <property type="match status" value="1"/>
</dbReference>
<evidence type="ECO:0000256" key="7">
    <source>
        <dbReference type="ARBA" id="ARBA00022918"/>
    </source>
</evidence>
<reference evidence="11" key="1">
    <citation type="submission" date="2023-07" db="EMBL/GenBank/DDBJ databases">
        <title>A chromosome-level genome assembly of Lolium multiflorum.</title>
        <authorList>
            <person name="Chen Y."/>
            <person name="Copetti D."/>
            <person name="Kolliker R."/>
            <person name="Studer B."/>
        </authorList>
    </citation>
    <scope>NUCLEOTIDE SEQUENCE</scope>
    <source>
        <strain evidence="11">02402/16</strain>
        <tissue evidence="11">Leaf</tissue>
    </source>
</reference>
<dbReference type="FunFam" id="3.30.70.270:FF:000020">
    <property type="entry name" value="Transposon Tf2-6 polyprotein-like Protein"/>
    <property type="match status" value="1"/>
</dbReference>
<dbReference type="InterPro" id="IPR043128">
    <property type="entry name" value="Rev_trsase/Diguanyl_cyclase"/>
</dbReference>
<evidence type="ECO:0000256" key="5">
    <source>
        <dbReference type="ARBA" id="ARBA00022759"/>
    </source>
</evidence>
<dbReference type="PANTHER" id="PTHR37984:SF5">
    <property type="entry name" value="PROTEIN NYNRIN-LIKE"/>
    <property type="match status" value="1"/>
</dbReference>
<dbReference type="EMBL" id="JAUUTY010000002">
    <property type="protein sequence ID" value="KAK1679361.1"/>
    <property type="molecule type" value="Genomic_DNA"/>
</dbReference>
<keyword evidence="4" id="KW-0540">Nuclease</keyword>
<evidence type="ECO:0000256" key="3">
    <source>
        <dbReference type="ARBA" id="ARBA00022695"/>
    </source>
</evidence>
<dbReference type="InterPro" id="IPR056924">
    <property type="entry name" value="SH3_Tf2-1"/>
</dbReference>
<protein>
    <recommendedName>
        <fullName evidence="10">Reverse transcriptase domain-containing protein</fullName>
    </recommendedName>
</protein>
<dbReference type="GO" id="GO:0008233">
    <property type="term" value="F:peptidase activity"/>
    <property type="evidence" value="ECO:0007669"/>
    <property type="project" value="UniProtKB-KW"/>
</dbReference>
<evidence type="ECO:0000256" key="2">
    <source>
        <dbReference type="ARBA" id="ARBA00022679"/>
    </source>
</evidence>
<dbReference type="CDD" id="cd01647">
    <property type="entry name" value="RT_LTR"/>
    <property type="match status" value="1"/>
</dbReference>
<dbReference type="AlphaFoldDB" id="A0AAD8TCY7"/>
<dbReference type="FunFam" id="3.10.20.370:FF:000001">
    <property type="entry name" value="Retrovirus-related Pol polyprotein from transposon 17.6-like protein"/>
    <property type="match status" value="1"/>
</dbReference>
<dbReference type="SUPFAM" id="SSF56672">
    <property type="entry name" value="DNA/RNA polymerases"/>
    <property type="match status" value="1"/>
</dbReference>
<keyword evidence="3" id="KW-0548">Nucleotidyltransferase</keyword>
<evidence type="ECO:0000256" key="8">
    <source>
        <dbReference type="ARBA" id="ARBA00023268"/>
    </source>
</evidence>
<dbReference type="FunFam" id="3.10.10.10:FF:000007">
    <property type="entry name" value="Retrovirus-related Pol polyprotein from transposon 17.6-like Protein"/>
    <property type="match status" value="1"/>
</dbReference>
<dbReference type="GO" id="GO:0003964">
    <property type="term" value="F:RNA-directed DNA polymerase activity"/>
    <property type="evidence" value="ECO:0007669"/>
    <property type="project" value="UniProtKB-KW"/>
</dbReference>
<evidence type="ECO:0000313" key="11">
    <source>
        <dbReference type="EMBL" id="KAK1679361.1"/>
    </source>
</evidence>
<keyword evidence="12" id="KW-1185">Reference proteome</keyword>
<comment type="caution">
    <text evidence="11">The sequence shown here is derived from an EMBL/GenBank/DDBJ whole genome shotgun (WGS) entry which is preliminary data.</text>
</comment>
<dbReference type="InterPro" id="IPR043502">
    <property type="entry name" value="DNA/RNA_pol_sf"/>
</dbReference>
<sequence length="846" mass="95950">MAEVSMVDLRNLLAAAAEANKATAEAGQVNAERISEINSSLEKLTLAQQEGMRTASKMEMTLERVISANTALDRSVADLRRSMERVATRLSSVQATAAKLSTHEQPSGRRSSHRTQGVGTGEDQTSSRALNHKYQMKFRQCFNGIKHFLRNLKHYHRIKSEIEKQVADMLKRGVIQESTSPFASPVLLVRKKDGTWRFCIDYRALNSITLKNKYPMHVVDELLDELAGAQWFTKLDLRSGYHQIRLVPADEHKTAFKTHRGLFEFKVMPFGLTNAPATFQAAMNTMFAYIIRKNVLIFMDDILIYSPSLSAHLVHLQQVLDIIQQNQLSIKRSKCMFAQQQLEYLGHIISKDGVATDPKKVQAVQDWPVPTSTKQVRGFLGLTGYYRKFIQHYSLISRTLSDLLKKDKVFQWNLTEQQAFDHLKQKMLEAPVLALPNFVVPFTVETDASKRGVGAVLMQAGHPVAYLSKALGQVAQTLSTYEKECLAILLAVEKWRQYLQHAPFTIVTDHRSLVHLADQKITTEMQQKAFVKLMGLQYKLVYRKGKDNTAADALSRNPAAHELHTISLARPRWLEIIVEGYLKDAQTQLLLQELSLHSPNSKGYTLCNGLIRYKDRVLYGYQPRHLGISNLQSDTPPELAAWLEHRKELTAIIQQHLHRAQQRMKHQEDKKRSEREFQVGDKVYMKLQPYIQTSVARRPNQKLSFKYFGPYEILARIGKMAYKLKLPIGAKIHPVLHVSQLKLAVPPNQVHDSDLAFLSITNDPSSVYPSEVLGRRMIKRGRGFIHQIQVTWSGLPASLATWEPEAELRRRYPGVAVWGQPALQGEESDTTPPSRHGAVVATKDGP</sequence>
<dbReference type="PANTHER" id="PTHR37984">
    <property type="entry name" value="PROTEIN CBG26694"/>
    <property type="match status" value="1"/>
</dbReference>
<dbReference type="Proteomes" id="UP001231189">
    <property type="component" value="Unassembled WGS sequence"/>
</dbReference>
<proteinExistence type="predicted"/>
<keyword evidence="6" id="KW-0378">Hydrolase</keyword>
<keyword evidence="2" id="KW-0808">Transferase</keyword>
<dbReference type="InterPro" id="IPR016197">
    <property type="entry name" value="Chromo-like_dom_sf"/>
</dbReference>
<keyword evidence="7" id="KW-0695">RNA-directed DNA polymerase</keyword>
<evidence type="ECO:0000256" key="1">
    <source>
        <dbReference type="ARBA" id="ARBA00022670"/>
    </source>
</evidence>
<dbReference type="Pfam" id="PF24626">
    <property type="entry name" value="SH3_Tf2-1"/>
    <property type="match status" value="1"/>
</dbReference>
<feature type="domain" description="Reverse transcriptase" evidence="10">
    <location>
        <begin position="170"/>
        <end position="349"/>
    </location>
</feature>
<evidence type="ECO:0000256" key="4">
    <source>
        <dbReference type="ARBA" id="ARBA00022722"/>
    </source>
</evidence>
<dbReference type="Gene3D" id="3.10.10.10">
    <property type="entry name" value="HIV Type 1 Reverse Transcriptase, subunit A, domain 1"/>
    <property type="match status" value="1"/>
</dbReference>
<dbReference type="Pfam" id="PF00078">
    <property type="entry name" value="RVT_1"/>
    <property type="match status" value="1"/>
</dbReference>
<feature type="compositionally biased region" description="Polar residues" evidence="9">
    <location>
        <begin position="103"/>
        <end position="129"/>
    </location>
</feature>
<dbReference type="CDD" id="cd09274">
    <property type="entry name" value="RNase_HI_RT_Ty3"/>
    <property type="match status" value="1"/>
</dbReference>
<dbReference type="GO" id="GO:0004519">
    <property type="term" value="F:endonuclease activity"/>
    <property type="evidence" value="ECO:0007669"/>
    <property type="project" value="UniProtKB-KW"/>
</dbReference>
<accession>A0AAD8TCY7</accession>
<keyword evidence="5" id="KW-0255">Endonuclease</keyword>
<evidence type="ECO:0000259" key="10">
    <source>
        <dbReference type="PROSITE" id="PS50878"/>
    </source>
</evidence>